<sequence>MPQCLKNNLKKRNYQTMPPIIKSRSFISDTDNFFKKIKKITMKVLNFMFIPSKDEDLSSNFDFLSIFNVPGTTGAILPSIPVLERWHLIMWFSSFSCLGCLL</sequence>
<evidence type="ECO:0000313" key="1">
    <source>
        <dbReference type="EMBL" id="LAA29628.1"/>
    </source>
</evidence>
<organism evidence="1">
    <name type="scientific">Micrurus carvalhoi</name>
    <dbReference type="NCBI Taxonomy" id="3147026"/>
    <lineage>
        <taxon>Eukaryota</taxon>
        <taxon>Metazoa</taxon>
        <taxon>Chordata</taxon>
        <taxon>Craniata</taxon>
        <taxon>Vertebrata</taxon>
        <taxon>Euteleostomi</taxon>
        <taxon>Lepidosauria</taxon>
        <taxon>Squamata</taxon>
        <taxon>Bifurcata</taxon>
        <taxon>Unidentata</taxon>
        <taxon>Episquamata</taxon>
        <taxon>Toxicofera</taxon>
        <taxon>Serpentes</taxon>
        <taxon>Colubroidea</taxon>
        <taxon>Elapidae</taxon>
        <taxon>Elapinae</taxon>
        <taxon>Micrurus</taxon>
    </lineage>
</organism>
<dbReference type="AlphaFoldDB" id="A0A2H6NCR8"/>
<proteinExistence type="predicted"/>
<accession>A0A2H6NCR8</accession>
<reference evidence="1" key="2">
    <citation type="submission" date="2017-12" db="EMBL/GenBank/DDBJ databases">
        <title>Coralsnake Venomics: Analyses of Venom Gland Transcriptomes and Proteomes of Six Brazilian Taxa.</title>
        <authorList>
            <person name="Aird S.D."/>
            <person name="Jorge da Silva N."/>
            <person name="Qiu L."/>
            <person name="Villar-Briones A."/>
            <person name="Aparecida-Saddi V."/>
            <person name="Campos-Telles M.P."/>
            <person name="Grau M."/>
            <person name="Mikheyev A.S."/>
        </authorList>
    </citation>
    <scope>NUCLEOTIDE SEQUENCE</scope>
    <source>
        <tissue evidence="1">Venom_gland</tissue>
    </source>
</reference>
<protein>
    <submittedName>
        <fullName evidence="1">Uncharacterized protein</fullName>
    </submittedName>
</protein>
<name>A0A2H6NCR8_9SAUR</name>
<reference evidence="1" key="1">
    <citation type="submission" date="2017-07" db="EMBL/GenBank/DDBJ databases">
        <authorList>
            <person name="Mikheyev A."/>
            <person name="Grau M."/>
        </authorList>
    </citation>
    <scope>NUCLEOTIDE SEQUENCE</scope>
    <source>
        <tissue evidence="1">Venom_gland</tissue>
    </source>
</reference>
<dbReference type="EMBL" id="IACI01082914">
    <property type="protein sequence ID" value="LAA29628.1"/>
    <property type="molecule type" value="Transcribed_RNA"/>
</dbReference>